<feature type="transmembrane region" description="Helical" evidence="6">
    <location>
        <begin position="126"/>
        <end position="145"/>
    </location>
</feature>
<feature type="transmembrane region" description="Helical" evidence="6">
    <location>
        <begin position="104"/>
        <end position="120"/>
    </location>
</feature>
<keyword evidence="3 6" id="KW-0812">Transmembrane</keyword>
<organism evidence="8 9">
    <name type="scientific">Salinihabitans flavidus</name>
    <dbReference type="NCBI Taxonomy" id="569882"/>
    <lineage>
        <taxon>Bacteria</taxon>
        <taxon>Pseudomonadati</taxon>
        <taxon>Pseudomonadota</taxon>
        <taxon>Alphaproteobacteria</taxon>
        <taxon>Rhodobacterales</taxon>
        <taxon>Roseobacteraceae</taxon>
        <taxon>Salinihabitans</taxon>
    </lineage>
</organism>
<evidence type="ECO:0000256" key="2">
    <source>
        <dbReference type="ARBA" id="ARBA00022475"/>
    </source>
</evidence>
<proteinExistence type="predicted"/>
<dbReference type="STRING" id="569882.SAMN04490248_1345"/>
<keyword evidence="9" id="KW-1185">Reference proteome</keyword>
<feature type="transmembrane region" description="Helical" evidence="6">
    <location>
        <begin position="6"/>
        <end position="30"/>
    </location>
</feature>
<name>A0A1H8VTE8_9RHOB</name>
<dbReference type="PANTHER" id="PTHR35007:SF1">
    <property type="entry name" value="PILUS ASSEMBLY PROTEIN"/>
    <property type="match status" value="1"/>
</dbReference>
<protein>
    <submittedName>
        <fullName evidence="8">Tight adherence protein B</fullName>
    </submittedName>
</protein>
<feature type="transmembrane region" description="Helical" evidence="6">
    <location>
        <begin position="272"/>
        <end position="292"/>
    </location>
</feature>
<feature type="transmembrane region" description="Helical" evidence="6">
    <location>
        <begin position="304"/>
        <end position="323"/>
    </location>
</feature>
<sequence>MLQFDFTLLIVPLAVVAAVGLLLTFATNMIETRALRKRRMALVLGGVSSESGTSASGGKASIRRKAIEKTLKEIEERQSARRERRLRPELEQRLREAGLSWRPFGYRLFSATVAVGAFVASSMFGLLIATGVALAAGLAVPHIYIEFLRRRRLAAFAAGFPDVIDVIVRGVRAGRPLADCLAIVAVDTDDPIRSEFRLVVEDQSVGIPVQEAVDRLAQRVPLQEVGFLAIVVAIQNRAGGSLTEALGNLSTVLRGRRQLHAKVKAMSAEAKTSAGIIGSLPIVVAGLVQVTSPDYLAVLYQTNLGIMVIAACALWMSIGVFVMRQMINFDM</sequence>
<feature type="domain" description="Type II secretion system protein GspF" evidence="7">
    <location>
        <begin position="165"/>
        <end position="287"/>
    </location>
</feature>
<gene>
    <name evidence="8" type="ORF">SAMN04490248_1345</name>
</gene>
<evidence type="ECO:0000256" key="3">
    <source>
        <dbReference type="ARBA" id="ARBA00022692"/>
    </source>
</evidence>
<dbReference type="EMBL" id="FODS01000034">
    <property type="protein sequence ID" value="SEP18702.1"/>
    <property type="molecule type" value="Genomic_DNA"/>
</dbReference>
<dbReference type="Pfam" id="PF00482">
    <property type="entry name" value="T2SSF"/>
    <property type="match status" value="1"/>
</dbReference>
<comment type="subcellular location">
    <subcellularLocation>
        <location evidence="1">Cell membrane</location>
        <topology evidence="1">Multi-pass membrane protein</topology>
    </subcellularLocation>
</comment>
<evidence type="ECO:0000256" key="5">
    <source>
        <dbReference type="ARBA" id="ARBA00023136"/>
    </source>
</evidence>
<keyword evidence="4 6" id="KW-1133">Transmembrane helix</keyword>
<evidence type="ECO:0000256" key="4">
    <source>
        <dbReference type="ARBA" id="ARBA00022989"/>
    </source>
</evidence>
<reference evidence="8 9" key="1">
    <citation type="submission" date="2016-10" db="EMBL/GenBank/DDBJ databases">
        <authorList>
            <person name="de Groot N.N."/>
        </authorList>
    </citation>
    <scope>NUCLEOTIDE SEQUENCE [LARGE SCALE GENOMIC DNA]</scope>
    <source>
        <strain evidence="8 9">DSM 27842</strain>
    </source>
</reference>
<keyword evidence="2" id="KW-1003">Cell membrane</keyword>
<dbReference type="GO" id="GO:0005886">
    <property type="term" value="C:plasma membrane"/>
    <property type="evidence" value="ECO:0007669"/>
    <property type="project" value="UniProtKB-SubCell"/>
</dbReference>
<keyword evidence="5 6" id="KW-0472">Membrane</keyword>
<dbReference type="PANTHER" id="PTHR35007">
    <property type="entry name" value="INTEGRAL MEMBRANE PROTEIN-RELATED"/>
    <property type="match status" value="1"/>
</dbReference>
<evidence type="ECO:0000259" key="7">
    <source>
        <dbReference type="Pfam" id="PF00482"/>
    </source>
</evidence>
<dbReference type="Gene3D" id="1.20.81.30">
    <property type="entry name" value="Type II secretion system (T2SS), domain F"/>
    <property type="match status" value="1"/>
</dbReference>
<dbReference type="InterPro" id="IPR018076">
    <property type="entry name" value="T2SS_GspF_dom"/>
</dbReference>
<evidence type="ECO:0000313" key="9">
    <source>
        <dbReference type="Proteomes" id="UP000198893"/>
    </source>
</evidence>
<evidence type="ECO:0000256" key="6">
    <source>
        <dbReference type="SAM" id="Phobius"/>
    </source>
</evidence>
<dbReference type="InterPro" id="IPR042094">
    <property type="entry name" value="T2SS_GspF_sf"/>
</dbReference>
<evidence type="ECO:0000256" key="1">
    <source>
        <dbReference type="ARBA" id="ARBA00004651"/>
    </source>
</evidence>
<dbReference type="AlphaFoldDB" id="A0A1H8VTE8"/>
<dbReference type="Proteomes" id="UP000198893">
    <property type="component" value="Unassembled WGS sequence"/>
</dbReference>
<accession>A0A1H8VTE8</accession>
<evidence type="ECO:0000313" key="8">
    <source>
        <dbReference type="EMBL" id="SEP18702.1"/>
    </source>
</evidence>